<dbReference type="EMBL" id="AKHW03004780">
    <property type="protein sequence ID" value="KYO28739.1"/>
    <property type="molecule type" value="Genomic_DNA"/>
</dbReference>
<reference evidence="1 2" key="1">
    <citation type="journal article" date="2012" name="Genome Biol.">
        <title>Sequencing three crocodilian genomes to illuminate the evolution of archosaurs and amniotes.</title>
        <authorList>
            <person name="St John J.A."/>
            <person name="Braun E.L."/>
            <person name="Isberg S.R."/>
            <person name="Miles L.G."/>
            <person name="Chong A.Y."/>
            <person name="Gongora J."/>
            <person name="Dalzell P."/>
            <person name="Moran C."/>
            <person name="Bed'hom B."/>
            <person name="Abzhanov A."/>
            <person name="Burgess S.C."/>
            <person name="Cooksey A.M."/>
            <person name="Castoe T.A."/>
            <person name="Crawford N.G."/>
            <person name="Densmore L.D."/>
            <person name="Drew J.C."/>
            <person name="Edwards S.V."/>
            <person name="Faircloth B.C."/>
            <person name="Fujita M.K."/>
            <person name="Greenwold M.J."/>
            <person name="Hoffmann F.G."/>
            <person name="Howard J.M."/>
            <person name="Iguchi T."/>
            <person name="Janes D.E."/>
            <person name="Khan S.Y."/>
            <person name="Kohno S."/>
            <person name="de Koning A.J."/>
            <person name="Lance S.L."/>
            <person name="McCarthy F.M."/>
            <person name="McCormack J.E."/>
            <person name="Merchant M.E."/>
            <person name="Peterson D.G."/>
            <person name="Pollock D.D."/>
            <person name="Pourmand N."/>
            <person name="Raney B.J."/>
            <person name="Roessler K.A."/>
            <person name="Sanford J.R."/>
            <person name="Sawyer R.H."/>
            <person name="Schmidt C.J."/>
            <person name="Triplett E.W."/>
            <person name="Tuberville T.D."/>
            <person name="Venegas-Anaya M."/>
            <person name="Howard J.T."/>
            <person name="Jarvis E.D."/>
            <person name="Guillette L.J.Jr."/>
            <person name="Glenn T.C."/>
            <person name="Green R.E."/>
            <person name="Ray D.A."/>
        </authorList>
    </citation>
    <scope>NUCLEOTIDE SEQUENCE [LARGE SCALE GENOMIC DNA]</scope>
    <source>
        <strain evidence="1">KSC_2009_1</strain>
    </source>
</reference>
<organism evidence="1 2">
    <name type="scientific">Alligator mississippiensis</name>
    <name type="common">American alligator</name>
    <dbReference type="NCBI Taxonomy" id="8496"/>
    <lineage>
        <taxon>Eukaryota</taxon>
        <taxon>Metazoa</taxon>
        <taxon>Chordata</taxon>
        <taxon>Craniata</taxon>
        <taxon>Vertebrata</taxon>
        <taxon>Euteleostomi</taxon>
        <taxon>Archelosauria</taxon>
        <taxon>Archosauria</taxon>
        <taxon>Crocodylia</taxon>
        <taxon>Alligatoridae</taxon>
        <taxon>Alligatorinae</taxon>
        <taxon>Alligator</taxon>
    </lineage>
</organism>
<protein>
    <submittedName>
        <fullName evidence="1">Uncharacterized protein</fullName>
    </submittedName>
</protein>
<keyword evidence="2" id="KW-1185">Reference proteome</keyword>
<proteinExistence type="predicted"/>
<comment type="caution">
    <text evidence="1">The sequence shown here is derived from an EMBL/GenBank/DDBJ whole genome shotgun (WGS) entry which is preliminary data.</text>
</comment>
<sequence>MLPGTDGLSRRRSEPVSLAWSVELLRNWTRSTVSSSLQLEGVGPGWASTAPSRPKTLLPQRVMVQGARHALCGSAESHLWVSGH</sequence>
<accession>A0A151MWC2</accession>
<name>A0A151MWC2_ALLMI</name>
<dbReference type="Proteomes" id="UP000050525">
    <property type="component" value="Unassembled WGS sequence"/>
</dbReference>
<evidence type="ECO:0000313" key="1">
    <source>
        <dbReference type="EMBL" id="KYO28739.1"/>
    </source>
</evidence>
<dbReference type="AlphaFoldDB" id="A0A151MWC2"/>
<evidence type="ECO:0000313" key="2">
    <source>
        <dbReference type="Proteomes" id="UP000050525"/>
    </source>
</evidence>
<gene>
    <name evidence="1" type="ORF">Y1Q_0018099</name>
</gene>